<gene>
    <name evidence="3" type="ORF">GGQ98_003173</name>
</gene>
<evidence type="ECO:0000256" key="2">
    <source>
        <dbReference type="SAM" id="Phobius"/>
    </source>
</evidence>
<accession>A0A7W7B3W1</accession>
<protein>
    <submittedName>
        <fullName evidence="3">Uncharacterized protein</fullName>
    </submittedName>
</protein>
<comment type="caution">
    <text evidence="3">The sequence shown here is derived from an EMBL/GenBank/DDBJ whole genome shotgun (WGS) entry which is preliminary data.</text>
</comment>
<dbReference type="Proteomes" id="UP000566324">
    <property type="component" value="Unassembled WGS sequence"/>
</dbReference>
<feature type="coiled-coil region" evidence="1">
    <location>
        <begin position="67"/>
        <end position="94"/>
    </location>
</feature>
<keyword evidence="2" id="KW-1133">Transmembrane helix</keyword>
<proteinExistence type="predicted"/>
<evidence type="ECO:0000313" key="3">
    <source>
        <dbReference type="EMBL" id="MBB4633534.1"/>
    </source>
</evidence>
<organism evidence="3 4">
    <name type="scientific">Sphingosinicella soli</name>
    <dbReference type="NCBI Taxonomy" id="333708"/>
    <lineage>
        <taxon>Bacteria</taxon>
        <taxon>Pseudomonadati</taxon>
        <taxon>Pseudomonadota</taxon>
        <taxon>Alphaproteobacteria</taxon>
        <taxon>Sphingomonadales</taxon>
        <taxon>Sphingosinicellaceae</taxon>
        <taxon>Sphingosinicella</taxon>
    </lineage>
</organism>
<feature type="transmembrane region" description="Helical" evidence="2">
    <location>
        <begin position="20"/>
        <end position="41"/>
    </location>
</feature>
<dbReference type="RefSeq" id="WP_184071219.1">
    <property type="nucleotide sequence ID" value="NZ_JACHNZ010000046.1"/>
</dbReference>
<dbReference type="AlphaFoldDB" id="A0A7W7B3W1"/>
<evidence type="ECO:0000313" key="4">
    <source>
        <dbReference type="Proteomes" id="UP000566324"/>
    </source>
</evidence>
<keyword evidence="2" id="KW-0472">Membrane</keyword>
<dbReference type="EMBL" id="JACHNZ010000046">
    <property type="protein sequence ID" value="MBB4633534.1"/>
    <property type="molecule type" value="Genomic_DNA"/>
</dbReference>
<keyword evidence="4" id="KW-1185">Reference proteome</keyword>
<sequence length="117" mass="12676">MRDEPPAGHDRPINRRNLMIVLGGLGALVLLSNLGAMRLTFGGDEDSAEHALDAKGDAIEAKVARIEAAIERRLEAATERLDDAESDAAIDDDELDSAIEDLRDGNPERFLKALKTL</sequence>
<reference evidence="3 4" key="1">
    <citation type="submission" date="2020-08" db="EMBL/GenBank/DDBJ databases">
        <title>Genomic Encyclopedia of Type Strains, Phase IV (KMG-IV): sequencing the most valuable type-strain genomes for metagenomic binning, comparative biology and taxonomic classification.</title>
        <authorList>
            <person name="Goeker M."/>
        </authorList>
    </citation>
    <scope>NUCLEOTIDE SEQUENCE [LARGE SCALE GENOMIC DNA]</scope>
    <source>
        <strain evidence="3 4">DSM 17328</strain>
    </source>
</reference>
<keyword evidence="2" id="KW-0812">Transmembrane</keyword>
<evidence type="ECO:0000256" key="1">
    <source>
        <dbReference type="SAM" id="Coils"/>
    </source>
</evidence>
<name>A0A7W7B3W1_9SPHN</name>
<keyword evidence="1" id="KW-0175">Coiled coil</keyword>